<gene>
    <name evidence="1" type="ORF">POPTR_014G194201v4</name>
</gene>
<accession>A0ACC0S1C7</accession>
<reference evidence="1 2" key="1">
    <citation type="journal article" date="2006" name="Science">
        <title>The genome of black cottonwood, Populus trichocarpa (Torr. &amp; Gray).</title>
        <authorList>
            <person name="Tuskan G.A."/>
            <person name="Difazio S."/>
            <person name="Jansson S."/>
            <person name="Bohlmann J."/>
            <person name="Grigoriev I."/>
            <person name="Hellsten U."/>
            <person name="Putnam N."/>
            <person name="Ralph S."/>
            <person name="Rombauts S."/>
            <person name="Salamov A."/>
            <person name="Schein J."/>
            <person name="Sterck L."/>
            <person name="Aerts A."/>
            <person name="Bhalerao R.R."/>
            <person name="Bhalerao R.P."/>
            <person name="Blaudez D."/>
            <person name="Boerjan W."/>
            <person name="Brun A."/>
            <person name="Brunner A."/>
            <person name="Busov V."/>
            <person name="Campbell M."/>
            <person name="Carlson J."/>
            <person name="Chalot M."/>
            <person name="Chapman J."/>
            <person name="Chen G.L."/>
            <person name="Cooper D."/>
            <person name="Coutinho P.M."/>
            <person name="Couturier J."/>
            <person name="Covert S."/>
            <person name="Cronk Q."/>
            <person name="Cunningham R."/>
            <person name="Davis J."/>
            <person name="Degroeve S."/>
            <person name="Dejardin A."/>
            <person name="Depamphilis C."/>
            <person name="Detter J."/>
            <person name="Dirks B."/>
            <person name="Dubchak I."/>
            <person name="Duplessis S."/>
            <person name="Ehlting J."/>
            <person name="Ellis B."/>
            <person name="Gendler K."/>
            <person name="Goodstein D."/>
            <person name="Gribskov M."/>
            <person name="Grimwood J."/>
            <person name="Groover A."/>
            <person name="Gunter L."/>
            <person name="Hamberger B."/>
            <person name="Heinze B."/>
            <person name="Helariutta Y."/>
            <person name="Henrissat B."/>
            <person name="Holligan D."/>
            <person name="Holt R."/>
            <person name="Huang W."/>
            <person name="Islam-Faridi N."/>
            <person name="Jones S."/>
            <person name="Jones-Rhoades M."/>
            <person name="Jorgensen R."/>
            <person name="Joshi C."/>
            <person name="Kangasjarvi J."/>
            <person name="Karlsson J."/>
            <person name="Kelleher C."/>
            <person name="Kirkpatrick R."/>
            <person name="Kirst M."/>
            <person name="Kohler A."/>
            <person name="Kalluri U."/>
            <person name="Larimer F."/>
            <person name="Leebens-Mack J."/>
            <person name="Leple J.C."/>
            <person name="Locascio P."/>
            <person name="Lou Y."/>
            <person name="Lucas S."/>
            <person name="Martin F."/>
            <person name="Montanini B."/>
            <person name="Napoli C."/>
            <person name="Nelson D.R."/>
            <person name="Nelson C."/>
            <person name="Nieminen K."/>
            <person name="Nilsson O."/>
            <person name="Pereda V."/>
            <person name="Peter G."/>
            <person name="Philippe R."/>
            <person name="Pilate G."/>
            <person name="Poliakov A."/>
            <person name="Razumovskaya J."/>
            <person name="Richardson P."/>
            <person name="Rinaldi C."/>
            <person name="Ritland K."/>
            <person name="Rouze P."/>
            <person name="Ryaboy D."/>
            <person name="Schmutz J."/>
            <person name="Schrader J."/>
            <person name="Segerman B."/>
            <person name="Shin H."/>
            <person name="Siddiqui A."/>
            <person name="Sterky F."/>
            <person name="Terry A."/>
            <person name="Tsai C.J."/>
            <person name="Uberbacher E."/>
            <person name="Unneberg P."/>
            <person name="Vahala J."/>
            <person name="Wall K."/>
            <person name="Wessler S."/>
            <person name="Yang G."/>
            <person name="Yin T."/>
            <person name="Douglas C."/>
            <person name="Marra M."/>
            <person name="Sandberg G."/>
            <person name="Van de Peer Y."/>
            <person name="Rokhsar D."/>
        </authorList>
    </citation>
    <scope>NUCLEOTIDE SEQUENCE [LARGE SCALE GENOMIC DNA]</scope>
    <source>
        <strain evidence="2">cv. Nisqually</strain>
    </source>
</reference>
<comment type="caution">
    <text evidence="1">The sequence shown here is derived from an EMBL/GenBank/DDBJ whole genome shotgun (WGS) entry which is preliminary data.</text>
</comment>
<proteinExistence type="predicted"/>
<name>A0ACC0S1C7_POPTR</name>
<keyword evidence="2" id="KW-1185">Reference proteome</keyword>
<evidence type="ECO:0000313" key="1">
    <source>
        <dbReference type="EMBL" id="KAI9382872.1"/>
    </source>
</evidence>
<organism evidence="1 2">
    <name type="scientific">Populus trichocarpa</name>
    <name type="common">Western balsam poplar</name>
    <name type="synonym">Populus balsamifera subsp. trichocarpa</name>
    <dbReference type="NCBI Taxonomy" id="3694"/>
    <lineage>
        <taxon>Eukaryota</taxon>
        <taxon>Viridiplantae</taxon>
        <taxon>Streptophyta</taxon>
        <taxon>Embryophyta</taxon>
        <taxon>Tracheophyta</taxon>
        <taxon>Spermatophyta</taxon>
        <taxon>Magnoliopsida</taxon>
        <taxon>eudicotyledons</taxon>
        <taxon>Gunneridae</taxon>
        <taxon>Pentapetalae</taxon>
        <taxon>rosids</taxon>
        <taxon>fabids</taxon>
        <taxon>Malpighiales</taxon>
        <taxon>Salicaceae</taxon>
        <taxon>Saliceae</taxon>
        <taxon>Populus</taxon>
    </lineage>
</organism>
<evidence type="ECO:0000313" key="2">
    <source>
        <dbReference type="Proteomes" id="UP000006729"/>
    </source>
</evidence>
<sequence>MLLSPSTFPNASSSSSLSSLSLPLSLSLLSSSTKSVKDAERQRWIPWRQWLLYPSSRRCKCRGSMLAARLGLNPRLISKVLYWT</sequence>
<dbReference type="EMBL" id="CM009303">
    <property type="protein sequence ID" value="KAI9382872.1"/>
    <property type="molecule type" value="Genomic_DNA"/>
</dbReference>
<protein>
    <submittedName>
        <fullName evidence="1">Uncharacterized protein</fullName>
    </submittedName>
</protein>
<dbReference type="Proteomes" id="UP000006729">
    <property type="component" value="Chromosome 14"/>
</dbReference>